<name>A0A9N9C9K2_9GLOM</name>
<proteinExistence type="predicted"/>
<keyword evidence="2" id="KW-1185">Reference proteome</keyword>
<comment type="caution">
    <text evidence="1">The sequence shown here is derived from an EMBL/GenBank/DDBJ whole genome shotgun (WGS) entry which is preliminary data.</text>
</comment>
<protein>
    <submittedName>
        <fullName evidence="1">4311_t:CDS:1</fullName>
    </submittedName>
</protein>
<evidence type="ECO:0000313" key="1">
    <source>
        <dbReference type="EMBL" id="CAG8595588.1"/>
    </source>
</evidence>
<reference evidence="1" key="1">
    <citation type="submission" date="2021-06" db="EMBL/GenBank/DDBJ databases">
        <authorList>
            <person name="Kallberg Y."/>
            <person name="Tangrot J."/>
            <person name="Rosling A."/>
        </authorList>
    </citation>
    <scope>NUCLEOTIDE SEQUENCE</scope>
    <source>
        <strain evidence="1">BR232B</strain>
    </source>
</reference>
<gene>
    <name evidence="1" type="ORF">PBRASI_LOCUS7361</name>
</gene>
<accession>A0A9N9C9K2</accession>
<organism evidence="1 2">
    <name type="scientific">Paraglomus brasilianum</name>
    <dbReference type="NCBI Taxonomy" id="144538"/>
    <lineage>
        <taxon>Eukaryota</taxon>
        <taxon>Fungi</taxon>
        <taxon>Fungi incertae sedis</taxon>
        <taxon>Mucoromycota</taxon>
        <taxon>Glomeromycotina</taxon>
        <taxon>Glomeromycetes</taxon>
        <taxon>Paraglomerales</taxon>
        <taxon>Paraglomeraceae</taxon>
        <taxon>Paraglomus</taxon>
    </lineage>
</organism>
<dbReference type="AlphaFoldDB" id="A0A9N9C9K2"/>
<dbReference type="Proteomes" id="UP000789739">
    <property type="component" value="Unassembled WGS sequence"/>
</dbReference>
<sequence length="200" mass="22214">MSELNNVNNDYVRPFINVCQSFYPGGFDFDDAPPIYQSSDNVDTTSMNIINYENTGNYTGNYYYALNQGNPPVSYFRPGSVNTMNGQLNTPCDQVETHTNNPYPLPESLQTLGGHSPYLLPVSFQTLCGPSVPHSDTTNNNLIDNHSQNLGTNDTCISYIFKQMPTSNDYVIVREERTQTVIGRISAAASIGEMLALTRM</sequence>
<dbReference type="EMBL" id="CAJVPI010001119">
    <property type="protein sequence ID" value="CAG8595588.1"/>
    <property type="molecule type" value="Genomic_DNA"/>
</dbReference>
<evidence type="ECO:0000313" key="2">
    <source>
        <dbReference type="Proteomes" id="UP000789739"/>
    </source>
</evidence>